<reference evidence="1 2" key="1">
    <citation type="submission" date="2017-09" db="EMBL/GenBank/DDBJ databases">
        <title>Phage vB_EcoM_PHB05 against multidrug-resistant shiga toxin-producing Escherichia.</title>
        <authorList>
            <person name="Chen Y."/>
            <person name="Song J."/>
            <person name="Wu B."/>
        </authorList>
    </citation>
    <scope>NUCLEOTIDE SEQUENCE [LARGE SCALE GENOMIC DNA]</scope>
    <source>
        <strain evidence="1">Wastewater</strain>
    </source>
</reference>
<proteinExistence type="predicted"/>
<dbReference type="KEGG" id="vg:62611894"/>
<dbReference type="EMBL" id="MF805809">
    <property type="protein sequence ID" value="ATI15924.1"/>
    <property type="molecule type" value="Genomic_DNA"/>
</dbReference>
<evidence type="ECO:0000313" key="2">
    <source>
        <dbReference type="Proteomes" id="UP000230824"/>
    </source>
</evidence>
<dbReference type="RefSeq" id="YP_009984550.1">
    <property type="nucleotide sequence ID" value="NC_052652.1"/>
</dbReference>
<dbReference type="Proteomes" id="UP000230824">
    <property type="component" value="Segment"/>
</dbReference>
<organism evidence="1 2">
    <name type="scientific">Escherichia phage vB_EcoM_PHB05</name>
    <dbReference type="NCBI Taxonomy" id="2041347"/>
    <lineage>
        <taxon>Viruses</taxon>
        <taxon>Duplodnaviria</taxon>
        <taxon>Heunggongvirae</taxon>
        <taxon>Uroviricota</taxon>
        <taxon>Caudoviricetes</taxon>
        <taxon>Stephanstirmvirinae</taxon>
        <taxon>Justusliebigvirus</taxon>
        <taxon>Justusliebigvirus PHB05</taxon>
    </lineage>
</organism>
<dbReference type="GeneID" id="62611894"/>
<protein>
    <submittedName>
        <fullName evidence="1">Uncharacterized protein</fullName>
    </submittedName>
</protein>
<keyword evidence="2" id="KW-1185">Reference proteome</keyword>
<accession>A0A291LAK7</accession>
<sequence>MLTDDEYKAIQEKLTELETLAANLKDQAHAGKLLRQEINKIKQMIFFWTED</sequence>
<evidence type="ECO:0000313" key="1">
    <source>
        <dbReference type="EMBL" id="ATI15924.1"/>
    </source>
</evidence>
<name>A0A291LAK7_9CAUD</name>